<reference evidence="2 3" key="1">
    <citation type="submission" date="2016-10" db="EMBL/GenBank/DDBJ databases">
        <authorList>
            <person name="de Groot N.N."/>
        </authorList>
    </citation>
    <scope>NUCLEOTIDE SEQUENCE [LARGE SCALE GENOMIC DNA]</scope>
    <source>
        <strain evidence="2 3">CGMCC 1.3430</strain>
    </source>
</reference>
<dbReference type="STRING" id="152573.SAMN04488051_102380"/>
<evidence type="ECO:0000313" key="2">
    <source>
        <dbReference type="EMBL" id="SEA27675.1"/>
    </source>
</evidence>
<keyword evidence="1" id="KW-1133">Transmembrane helix</keyword>
<sequence length="124" mass="13798">MLNIYHRLARLLQPAFWLILLLAAGSGLVFFWQVLGSDQPHQSTVLFWLLVMLALLGCLLVIKLFASPAPSLDGQKGFLSRLKIRLIRLGYSLLAVMTSLIWLAIMVLALRVGFGALLRLILGQ</sequence>
<organism evidence="2 3">
    <name type="scientific">Alkalimonas amylolytica</name>
    <dbReference type="NCBI Taxonomy" id="152573"/>
    <lineage>
        <taxon>Bacteria</taxon>
        <taxon>Pseudomonadati</taxon>
        <taxon>Pseudomonadota</taxon>
        <taxon>Gammaproteobacteria</taxon>
        <taxon>Alkalimonas</taxon>
    </lineage>
</organism>
<name>A0A1H3ZVM1_ALKAM</name>
<dbReference type="EMBL" id="FNRM01000002">
    <property type="protein sequence ID" value="SEA27675.1"/>
    <property type="molecule type" value="Genomic_DNA"/>
</dbReference>
<feature type="transmembrane region" description="Helical" evidence="1">
    <location>
        <begin position="86"/>
        <end position="110"/>
    </location>
</feature>
<evidence type="ECO:0000256" key="1">
    <source>
        <dbReference type="SAM" id="Phobius"/>
    </source>
</evidence>
<feature type="transmembrane region" description="Helical" evidence="1">
    <location>
        <begin position="12"/>
        <end position="33"/>
    </location>
</feature>
<gene>
    <name evidence="2" type="ORF">SAMN04488051_102380</name>
</gene>
<protein>
    <submittedName>
        <fullName evidence="2">Uncharacterized protein</fullName>
    </submittedName>
</protein>
<keyword evidence="1" id="KW-0472">Membrane</keyword>
<feature type="transmembrane region" description="Helical" evidence="1">
    <location>
        <begin position="45"/>
        <end position="66"/>
    </location>
</feature>
<keyword evidence="1" id="KW-0812">Transmembrane</keyword>
<proteinExistence type="predicted"/>
<keyword evidence="3" id="KW-1185">Reference proteome</keyword>
<dbReference type="Proteomes" id="UP000198773">
    <property type="component" value="Unassembled WGS sequence"/>
</dbReference>
<accession>A0A1H3ZVM1</accession>
<dbReference type="AlphaFoldDB" id="A0A1H3ZVM1"/>
<evidence type="ECO:0000313" key="3">
    <source>
        <dbReference type="Proteomes" id="UP000198773"/>
    </source>
</evidence>